<feature type="transmembrane region" description="Helical" evidence="3">
    <location>
        <begin position="284"/>
        <end position="311"/>
    </location>
</feature>
<dbReference type="Proteomes" id="UP000525623">
    <property type="component" value="Unassembled WGS sequence"/>
</dbReference>
<dbReference type="InterPro" id="IPR043128">
    <property type="entry name" value="Rev_trsase/Diguanyl_cyclase"/>
</dbReference>
<dbReference type="GO" id="GO:0005886">
    <property type="term" value="C:plasma membrane"/>
    <property type="evidence" value="ECO:0007669"/>
    <property type="project" value="TreeGrafter"/>
</dbReference>
<evidence type="ECO:0000256" key="3">
    <source>
        <dbReference type="SAM" id="Phobius"/>
    </source>
</evidence>
<organism evidence="5 6">
    <name type="scientific">Gluconacetobacter tumulicola</name>
    <dbReference type="NCBI Taxonomy" id="1017177"/>
    <lineage>
        <taxon>Bacteria</taxon>
        <taxon>Pseudomonadati</taxon>
        <taxon>Pseudomonadota</taxon>
        <taxon>Alphaproteobacteria</taxon>
        <taxon>Acetobacterales</taxon>
        <taxon>Acetobacteraceae</taxon>
        <taxon>Gluconacetobacter</taxon>
    </lineage>
</organism>
<dbReference type="PROSITE" id="PS50887">
    <property type="entry name" value="GGDEF"/>
    <property type="match status" value="1"/>
</dbReference>
<proteinExistence type="predicted"/>
<evidence type="ECO:0000256" key="1">
    <source>
        <dbReference type="ARBA" id="ARBA00012528"/>
    </source>
</evidence>
<dbReference type="PANTHER" id="PTHR45138">
    <property type="entry name" value="REGULATORY COMPONENTS OF SENSORY TRANSDUCTION SYSTEM"/>
    <property type="match status" value="1"/>
</dbReference>
<dbReference type="FunFam" id="3.30.70.270:FF:000001">
    <property type="entry name" value="Diguanylate cyclase domain protein"/>
    <property type="match status" value="1"/>
</dbReference>
<name>A0A7W4JEC1_9PROT</name>
<dbReference type="SMART" id="SM00267">
    <property type="entry name" value="GGDEF"/>
    <property type="match status" value="1"/>
</dbReference>
<sequence>MAGIILVHVCQRFLHARHNVAGLEQLRQVLDTANRISTERAPSNVLMSGEPGLASARDRLRAARAETDRALARDAAIVPAAQFQNAVRYLAQARVLVDRAASQAPAGYDTVQHAVDALFAAYDTYQAAIMWEAASLIRSDPELAGSVQHALLLSTLRDDAGRLGSTIIAPLVVRTAIPPPNIAAGDRLAGRIAMQWQMLALNPDLTDRGPRLTALRTEAEAAFFGDGLPLVTRLIAEGTHGGAYTRSAAAFSNHYVETLTPLEIWRTACLDTLLSHYRQRARRALALAWVVGAMMLAVVGLIAGGVLLVHLRVLRPLLEASEAVVALVHDQPVRLPLPHRGSPELRPLFAAVELLDVKLRERAAHARLLKHQAETDELTRLLNRRAFRMLGKPRLDVAGSGRRAFLILLDIDHFKSINDRYGHTEGDRVLAAVAAVLRAHVRPDDLVARIGGEEFAILIQAHTQGTALSLAHRLRRGVDDLEILSADGARISVTASFGVAAGDGLPWRQLIAKADAALYAAKRAGRNRVRLAEQDVFSWPQPLPAKTDPARHLA</sequence>
<dbReference type="InterPro" id="IPR029787">
    <property type="entry name" value="Nucleotide_cyclase"/>
</dbReference>
<accession>A0A7W4JEC1</accession>
<keyword evidence="3" id="KW-0812">Transmembrane</keyword>
<dbReference type="EC" id="2.7.7.65" evidence="1"/>
<keyword evidence="3" id="KW-1133">Transmembrane helix</keyword>
<dbReference type="RefSeq" id="WP_182966728.1">
    <property type="nucleotide sequence ID" value="NZ_BAABGC010000072.1"/>
</dbReference>
<dbReference type="InterPro" id="IPR050469">
    <property type="entry name" value="Diguanylate_Cyclase"/>
</dbReference>
<protein>
    <recommendedName>
        <fullName evidence="1">diguanylate cyclase</fullName>
        <ecNumber evidence="1">2.7.7.65</ecNumber>
    </recommendedName>
</protein>
<dbReference type="InterPro" id="IPR000160">
    <property type="entry name" value="GGDEF_dom"/>
</dbReference>
<dbReference type="CDD" id="cd01949">
    <property type="entry name" value="GGDEF"/>
    <property type="match status" value="1"/>
</dbReference>
<reference evidence="5 6" key="1">
    <citation type="submission" date="2020-04" db="EMBL/GenBank/DDBJ databases">
        <title>Description of novel Gluconacetobacter.</title>
        <authorList>
            <person name="Sombolestani A."/>
        </authorList>
    </citation>
    <scope>NUCLEOTIDE SEQUENCE [LARGE SCALE GENOMIC DNA]</scope>
    <source>
        <strain evidence="5 6">LMG 27725</strain>
    </source>
</reference>
<dbReference type="EMBL" id="JABEQL010000013">
    <property type="protein sequence ID" value="MBB2179708.1"/>
    <property type="molecule type" value="Genomic_DNA"/>
</dbReference>
<dbReference type="GO" id="GO:1902201">
    <property type="term" value="P:negative regulation of bacterial-type flagellum-dependent cell motility"/>
    <property type="evidence" value="ECO:0007669"/>
    <property type="project" value="TreeGrafter"/>
</dbReference>
<gene>
    <name evidence="5" type="ORF">HLH29_11090</name>
</gene>
<comment type="catalytic activity">
    <reaction evidence="2">
        <text>2 GTP = 3',3'-c-di-GMP + 2 diphosphate</text>
        <dbReference type="Rhea" id="RHEA:24898"/>
        <dbReference type="ChEBI" id="CHEBI:33019"/>
        <dbReference type="ChEBI" id="CHEBI:37565"/>
        <dbReference type="ChEBI" id="CHEBI:58805"/>
        <dbReference type="EC" id="2.7.7.65"/>
    </reaction>
</comment>
<comment type="caution">
    <text evidence="5">The sequence shown here is derived from an EMBL/GenBank/DDBJ whole genome shotgun (WGS) entry which is preliminary data.</text>
</comment>
<evidence type="ECO:0000313" key="6">
    <source>
        <dbReference type="Proteomes" id="UP000525623"/>
    </source>
</evidence>
<dbReference type="GO" id="GO:0052621">
    <property type="term" value="F:diguanylate cyclase activity"/>
    <property type="evidence" value="ECO:0007669"/>
    <property type="project" value="UniProtKB-EC"/>
</dbReference>
<dbReference type="PANTHER" id="PTHR45138:SF9">
    <property type="entry name" value="DIGUANYLATE CYCLASE DGCM-RELATED"/>
    <property type="match status" value="1"/>
</dbReference>
<keyword evidence="6" id="KW-1185">Reference proteome</keyword>
<dbReference type="SUPFAM" id="SSF55073">
    <property type="entry name" value="Nucleotide cyclase"/>
    <property type="match status" value="1"/>
</dbReference>
<dbReference type="AlphaFoldDB" id="A0A7W4JEC1"/>
<evidence type="ECO:0000313" key="5">
    <source>
        <dbReference type="EMBL" id="MBB2179708.1"/>
    </source>
</evidence>
<evidence type="ECO:0000256" key="2">
    <source>
        <dbReference type="ARBA" id="ARBA00034247"/>
    </source>
</evidence>
<dbReference type="Gene3D" id="3.30.70.270">
    <property type="match status" value="1"/>
</dbReference>
<dbReference type="NCBIfam" id="TIGR00254">
    <property type="entry name" value="GGDEF"/>
    <property type="match status" value="1"/>
</dbReference>
<feature type="domain" description="GGDEF" evidence="4">
    <location>
        <begin position="402"/>
        <end position="534"/>
    </location>
</feature>
<dbReference type="Pfam" id="PF00990">
    <property type="entry name" value="GGDEF"/>
    <property type="match status" value="1"/>
</dbReference>
<evidence type="ECO:0000259" key="4">
    <source>
        <dbReference type="PROSITE" id="PS50887"/>
    </source>
</evidence>
<dbReference type="GO" id="GO:0043709">
    <property type="term" value="P:cell adhesion involved in single-species biofilm formation"/>
    <property type="evidence" value="ECO:0007669"/>
    <property type="project" value="TreeGrafter"/>
</dbReference>
<keyword evidence="3" id="KW-0472">Membrane</keyword>